<dbReference type="PRINTS" id="PR00371">
    <property type="entry name" value="FPNCR"/>
</dbReference>
<feature type="domain" description="FAD-binding FR-type" evidence="14">
    <location>
        <begin position="231"/>
        <end position="446"/>
    </location>
</feature>
<feature type="binding site" evidence="12">
    <location>
        <begin position="384"/>
        <end position="387"/>
    </location>
    <ligand>
        <name>FAD</name>
        <dbReference type="ChEBI" id="CHEBI:57692"/>
    </ligand>
</feature>
<evidence type="ECO:0000256" key="4">
    <source>
        <dbReference type="ARBA" id="ARBA00022643"/>
    </source>
</evidence>
<dbReference type="InterPro" id="IPR039261">
    <property type="entry name" value="FNR_nucleotide-bd"/>
</dbReference>
<dbReference type="SUPFAM" id="SSF52343">
    <property type="entry name" value="Ferredoxin reductase-like, C-terminal NADP-linked domain"/>
    <property type="match status" value="1"/>
</dbReference>
<dbReference type="Pfam" id="PF00667">
    <property type="entry name" value="FAD_binding_1"/>
    <property type="match status" value="1"/>
</dbReference>
<dbReference type="InterPro" id="IPR003097">
    <property type="entry name" value="CysJ-like_FAD-binding"/>
</dbReference>
<dbReference type="SUPFAM" id="SSF63380">
    <property type="entry name" value="Riboflavin synthase domain-like"/>
    <property type="match status" value="1"/>
</dbReference>
<keyword evidence="5 11" id="KW-0274">FAD</keyword>
<comment type="catalytic activity">
    <reaction evidence="10 11">
        <text>hydrogen sulfide + 3 NADP(+) + 3 H2O = sulfite + 3 NADPH + 4 H(+)</text>
        <dbReference type="Rhea" id="RHEA:13801"/>
        <dbReference type="ChEBI" id="CHEBI:15377"/>
        <dbReference type="ChEBI" id="CHEBI:15378"/>
        <dbReference type="ChEBI" id="CHEBI:17359"/>
        <dbReference type="ChEBI" id="CHEBI:29919"/>
        <dbReference type="ChEBI" id="CHEBI:57783"/>
        <dbReference type="ChEBI" id="CHEBI:58349"/>
        <dbReference type="EC" id="1.8.1.2"/>
    </reaction>
</comment>
<keyword evidence="2 11" id="KW-0028">Amino-acid biosynthesis</keyword>
<dbReference type="Gene3D" id="2.40.30.10">
    <property type="entry name" value="Translation factors"/>
    <property type="match status" value="1"/>
</dbReference>
<evidence type="ECO:0000256" key="7">
    <source>
        <dbReference type="ARBA" id="ARBA00022982"/>
    </source>
</evidence>
<gene>
    <name evidence="15" type="ORF">Thpro_022025</name>
</gene>
<dbReference type="Pfam" id="PF00175">
    <property type="entry name" value="NAD_binding_1"/>
    <property type="match status" value="1"/>
</dbReference>
<dbReference type="InterPro" id="IPR001709">
    <property type="entry name" value="Flavoprot_Pyr_Nucl_cyt_Rdtase"/>
</dbReference>
<dbReference type="GO" id="GO:0070814">
    <property type="term" value="P:hydrogen sulfide biosynthetic process"/>
    <property type="evidence" value="ECO:0007669"/>
    <property type="project" value="UniProtKB-UniPathway"/>
</dbReference>
<feature type="binding site" evidence="12">
    <location>
        <begin position="517"/>
        <end position="518"/>
    </location>
    <ligand>
        <name>NADP(+)</name>
        <dbReference type="ChEBI" id="CHEBI:58349"/>
    </ligand>
</feature>
<evidence type="ECO:0000259" key="14">
    <source>
        <dbReference type="PROSITE" id="PS51384"/>
    </source>
</evidence>
<dbReference type="InterPro" id="IPR001433">
    <property type="entry name" value="OxRdtase_FAD/NAD-bd"/>
</dbReference>
<dbReference type="Gene3D" id="3.40.50.360">
    <property type="match status" value="1"/>
</dbReference>
<dbReference type="InterPro" id="IPR017927">
    <property type="entry name" value="FAD-bd_FR_type"/>
</dbReference>
<dbReference type="PROSITE" id="PS50902">
    <property type="entry name" value="FLAVODOXIN_LIKE"/>
    <property type="match status" value="1"/>
</dbReference>
<reference evidence="15 16" key="1">
    <citation type="journal article" date="2014" name="Genome Announc.">
        <title>Draft Genome Sequence of the Iron-Oxidizing, Acidophilic, and Halotolerant 'Thiobacillus prosperus' Type Strain DSM 5130.</title>
        <authorList>
            <person name="Ossandon F.J."/>
            <person name="Cardenas J.P."/>
            <person name="Corbett M."/>
            <person name="Quatrini R."/>
            <person name="Holmes D.S."/>
            <person name="Watkin E."/>
        </authorList>
    </citation>
    <scope>NUCLEOTIDE SEQUENCE [LARGE SCALE GENOMIC DNA]</scope>
    <source>
        <strain evidence="15 16">DSM 5130</strain>
    </source>
</reference>
<evidence type="ECO:0000256" key="6">
    <source>
        <dbReference type="ARBA" id="ARBA00022857"/>
    </source>
</evidence>
<dbReference type="PANTHER" id="PTHR19384:SF128">
    <property type="entry name" value="NADPH OXIDOREDUCTASE A"/>
    <property type="match status" value="1"/>
</dbReference>
<dbReference type="FunFam" id="3.40.50.80:FF:000001">
    <property type="entry name" value="NADPH--cytochrome P450 reductase 1"/>
    <property type="match status" value="1"/>
</dbReference>
<dbReference type="InterPro" id="IPR023173">
    <property type="entry name" value="NADPH_Cyt_P450_Rdtase_alpha"/>
</dbReference>
<dbReference type="PRINTS" id="PR00369">
    <property type="entry name" value="FLAVODOXIN"/>
</dbReference>
<proteinExistence type="predicted"/>
<dbReference type="CDD" id="cd06199">
    <property type="entry name" value="SiR"/>
    <property type="match status" value="1"/>
</dbReference>
<dbReference type="InterPro" id="IPR017938">
    <property type="entry name" value="Riboflavin_synthase-like_b-brl"/>
</dbReference>
<evidence type="ECO:0000256" key="5">
    <source>
        <dbReference type="ARBA" id="ARBA00022827"/>
    </source>
</evidence>
<dbReference type="Gene3D" id="3.40.50.80">
    <property type="entry name" value="Nucleotide-binding domain of ferredoxin-NADP reductase (FNR) module"/>
    <property type="match status" value="1"/>
</dbReference>
<dbReference type="STRING" id="160660.BJI67_00365"/>
<dbReference type="AlphaFoldDB" id="A0A1A6C560"/>
<feature type="binding site" evidence="12">
    <location>
        <begin position="523"/>
        <end position="527"/>
    </location>
    <ligand>
        <name>NADP(+)</name>
        <dbReference type="ChEBI" id="CHEBI:58349"/>
    </ligand>
</feature>
<keyword evidence="7 11" id="KW-0249">Electron transport</keyword>
<evidence type="ECO:0000256" key="3">
    <source>
        <dbReference type="ARBA" id="ARBA00022630"/>
    </source>
</evidence>
<dbReference type="UniPathway" id="UPA00140">
    <property type="reaction ID" value="UER00207"/>
</dbReference>
<feature type="binding site" evidence="12">
    <location>
        <begin position="154"/>
        <end position="163"/>
    </location>
    <ligand>
        <name>FMN</name>
        <dbReference type="ChEBI" id="CHEBI:58210"/>
    </ligand>
</feature>
<dbReference type="InterPro" id="IPR001094">
    <property type="entry name" value="Flavdoxin-like"/>
</dbReference>
<evidence type="ECO:0000256" key="2">
    <source>
        <dbReference type="ARBA" id="ARBA00022605"/>
    </source>
</evidence>
<evidence type="ECO:0000313" key="15">
    <source>
        <dbReference type="EMBL" id="OBS09697.1"/>
    </source>
</evidence>
<feature type="binding site" evidence="12">
    <location>
        <position position="596"/>
    </location>
    <ligand>
        <name>FAD</name>
        <dbReference type="ChEBI" id="CHEBI:57692"/>
    </ligand>
</feature>
<evidence type="ECO:0000256" key="12">
    <source>
        <dbReference type="PIRSR" id="PIRSR000207-1"/>
    </source>
</evidence>
<keyword evidence="16" id="KW-1185">Reference proteome</keyword>
<feature type="binding site" evidence="12">
    <location>
        <begin position="118"/>
        <end position="121"/>
    </location>
    <ligand>
        <name>FMN</name>
        <dbReference type="ChEBI" id="CHEBI:58210"/>
    </ligand>
</feature>
<dbReference type="InterPro" id="IPR008254">
    <property type="entry name" value="Flavodoxin/NO_synth"/>
</dbReference>
<keyword evidence="6 11" id="KW-0521">NADP</keyword>
<organism evidence="15 16">
    <name type="scientific">Acidihalobacter prosperus</name>
    <dbReference type="NCBI Taxonomy" id="160660"/>
    <lineage>
        <taxon>Bacteria</taxon>
        <taxon>Pseudomonadati</taxon>
        <taxon>Pseudomonadota</taxon>
        <taxon>Gammaproteobacteria</taxon>
        <taxon>Chromatiales</taxon>
        <taxon>Ectothiorhodospiraceae</taxon>
        <taxon>Acidihalobacter</taxon>
    </lineage>
</organism>
<comment type="subunit">
    <text evidence="11">Alpha(8)-beta(8). The alpha component is a flavoprotein, the beta component is a hemoprotein.</text>
</comment>
<evidence type="ECO:0000256" key="1">
    <source>
        <dbReference type="ARBA" id="ARBA00022448"/>
    </source>
</evidence>
<dbReference type="GO" id="GO:0005829">
    <property type="term" value="C:cytosol"/>
    <property type="evidence" value="ECO:0007669"/>
    <property type="project" value="TreeGrafter"/>
</dbReference>
<sequence>MSTVVEMPQRISAPLLDERQFQDLRRFAGALNPEQLLWASGYLAGLQGSTSALPATQPAAENVRLAVLYGSQTGTAAALAERVARRASALGFAAEALDMRSYRRARLREDRNLLVVVSTQGDGEPPDGAQELHALLTGPRVPDLTGTRYAVLALGDASYPRFCQTGREFDEALVAAGATRLAERVDCDVDYEDDAQAWAERVLGLFDGPRSEASTVSVVSAATEQVSWTRHRPFAAPLLERLPLTAEGSTRRVWHLELDLAGSGIEFAAGDCLSIVPSNPPELVDSLVTRLGLNGDATIATRHGECTLAEALASRYEISRLTRPLVERYAELADSNALRGLARDDKALTAWMTGRDVLDLIQEHPARDLSAQDFGDLLRVLPARRYSIASSPLTYPDEAHLAVAPVRWESRGRVRLGVASTLLVERLAEGGEVPVFIEGHAAFRLPEDPAHPIILIGAGTGVAPYRAFLQEREALGAQGRNWLFFGDRNRRTDFLYQREWLQWLEGGLLTRLDVAFSRDQPRKVYVQDRLRERGAEVYAWLEEGAAIYVCGSERLGHDVHQALIDLVGAAGGLTAERAEGYVEDLKHTGRYHRDVY</sequence>
<evidence type="ECO:0000256" key="8">
    <source>
        <dbReference type="ARBA" id="ARBA00023002"/>
    </source>
</evidence>
<comment type="cofactor">
    <cofactor evidence="11 12">
        <name>FAD</name>
        <dbReference type="ChEBI" id="CHEBI:57692"/>
    </cofactor>
    <text evidence="11 12">Binds 1 FAD per subunit.</text>
</comment>
<keyword evidence="8 11" id="KW-0560">Oxidoreductase</keyword>
<evidence type="ECO:0000259" key="13">
    <source>
        <dbReference type="PROSITE" id="PS50902"/>
    </source>
</evidence>
<dbReference type="Gene3D" id="1.20.990.10">
    <property type="entry name" value="NADPH-cytochrome p450 Reductase, Chain A, domain 3"/>
    <property type="match status" value="1"/>
</dbReference>
<comment type="function">
    <text evidence="11">Component of the sulfite reductase complex that catalyzes the 6-electron reduction of sulfite to sulfide. This is one of several activities required for the biosynthesis of L-cysteine from sulfate. The flavoprotein component catalyzes the electron flow from NADPH -&gt; FAD -&gt; FMN to the hemoprotein component.</text>
</comment>
<dbReference type="InterPro" id="IPR029039">
    <property type="entry name" value="Flavoprotein-like_sf"/>
</dbReference>
<feature type="binding site" evidence="12">
    <location>
        <position position="558"/>
    </location>
    <ligand>
        <name>NADP(+)</name>
        <dbReference type="ChEBI" id="CHEBI:58349"/>
    </ligand>
</feature>
<dbReference type="PANTHER" id="PTHR19384">
    <property type="entry name" value="NITRIC OXIDE SYNTHASE-RELATED"/>
    <property type="match status" value="1"/>
</dbReference>
<dbReference type="OrthoDB" id="9816402at2"/>
<keyword evidence="3 11" id="KW-0285">Flavoprotein</keyword>
<evidence type="ECO:0000313" key="16">
    <source>
        <dbReference type="Proteomes" id="UP000029273"/>
    </source>
</evidence>
<evidence type="ECO:0000256" key="9">
    <source>
        <dbReference type="ARBA" id="ARBA00023192"/>
    </source>
</evidence>
<keyword evidence="9 11" id="KW-0198">Cysteine biosynthesis</keyword>
<name>A0A1A6C560_9GAMM</name>
<keyword evidence="4 11" id="KW-0288">FMN</keyword>
<dbReference type="GO" id="GO:0019344">
    <property type="term" value="P:cysteine biosynthetic process"/>
    <property type="evidence" value="ECO:0007669"/>
    <property type="project" value="UniProtKB-KW"/>
</dbReference>
<evidence type="ECO:0000256" key="10">
    <source>
        <dbReference type="ARBA" id="ARBA00052219"/>
    </source>
</evidence>
<feature type="binding site" evidence="12">
    <location>
        <begin position="417"/>
        <end position="420"/>
    </location>
    <ligand>
        <name>FAD</name>
        <dbReference type="ChEBI" id="CHEBI:57692"/>
    </ligand>
</feature>
<comment type="caution">
    <text evidence="15">The sequence shown here is derived from an EMBL/GenBank/DDBJ whole genome shotgun (WGS) entry which is preliminary data.</text>
</comment>
<evidence type="ECO:0000256" key="11">
    <source>
        <dbReference type="PIRNR" id="PIRNR000207"/>
    </source>
</evidence>
<comment type="pathway">
    <text evidence="11">Sulfur metabolism; hydrogen sulfide biosynthesis; hydrogen sulfide from sulfite (NADPH route): step 1/1.</text>
</comment>
<dbReference type="Pfam" id="PF00258">
    <property type="entry name" value="Flavodoxin_1"/>
    <property type="match status" value="1"/>
</dbReference>
<comment type="cofactor">
    <cofactor evidence="11 12">
        <name>FMN</name>
        <dbReference type="ChEBI" id="CHEBI:58210"/>
    </cofactor>
    <text evidence="11 12">Binds 1 FMN per subunit.</text>
</comment>
<accession>A0A1A6C560</accession>
<dbReference type="RefSeq" id="WP_082954575.1">
    <property type="nucleotide sequence ID" value="NZ_JQSG02000003.1"/>
</dbReference>
<dbReference type="GO" id="GO:0010181">
    <property type="term" value="F:FMN binding"/>
    <property type="evidence" value="ECO:0007669"/>
    <property type="project" value="InterPro"/>
</dbReference>
<protein>
    <recommendedName>
        <fullName evidence="11">Sulfite reductase [NADPH] flavoprotein alpha-component</fullName>
        <shortName evidence="11">SiR-FP</shortName>
        <ecNumber evidence="11">1.8.1.2</ecNumber>
    </recommendedName>
</protein>
<dbReference type="GO" id="GO:0004783">
    <property type="term" value="F:sulfite reductase (NADPH) activity"/>
    <property type="evidence" value="ECO:0007669"/>
    <property type="project" value="UniProtKB-EC"/>
</dbReference>
<keyword evidence="1 11" id="KW-0813">Transport</keyword>
<feature type="domain" description="Flavodoxin-like" evidence="13">
    <location>
        <begin position="65"/>
        <end position="203"/>
    </location>
</feature>
<dbReference type="SUPFAM" id="SSF52218">
    <property type="entry name" value="Flavoproteins"/>
    <property type="match status" value="1"/>
</dbReference>
<dbReference type="PIRSF" id="PIRSF000207">
    <property type="entry name" value="SiR-FP_CysJ"/>
    <property type="match status" value="1"/>
</dbReference>
<dbReference type="Proteomes" id="UP000029273">
    <property type="component" value="Unassembled WGS sequence"/>
</dbReference>
<dbReference type="PROSITE" id="PS51384">
    <property type="entry name" value="FAD_FR"/>
    <property type="match status" value="1"/>
</dbReference>
<dbReference type="EMBL" id="JQSG02000003">
    <property type="protein sequence ID" value="OBS09697.1"/>
    <property type="molecule type" value="Genomic_DNA"/>
</dbReference>
<dbReference type="EC" id="1.8.1.2" evidence="11"/>
<dbReference type="GO" id="GO:0050660">
    <property type="term" value="F:flavin adenine dinucleotide binding"/>
    <property type="evidence" value="ECO:0007669"/>
    <property type="project" value="InterPro"/>
</dbReference>
<dbReference type="InterPro" id="IPR010199">
    <property type="entry name" value="CysJ"/>
</dbReference>